<dbReference type="GO" id="GO:0034455">
    <property type="term" value="C:t-UTP complex"/>
    <property type="evidence" value="ECO:0007669"/>
    <property type="project" value="TreeGrafter"/>
</dbReference>
<feature type="region of interest" description="Disordered" evidence="6">
    <location>
        <begin position="568"/>
        <end position="594"/>
    </location>
</feature>
<dbReference type="SUPFAM" id="SSF50998">
    <property type="entry name" value="Quinoprotein alcohol dehydrogenase-like"/>
    <property type="match status" value="1"/>
</dbReference>
<feature type="compositionally biased region" description="Acidic residues" evidence="6">
    <location>
        <begin position="786"/>
        <end position="796"/>
    </location>
</feature>
<dbReference type="InterPro" id="IPR046351">
    <property type="entry name" value="UTP4"/>
</dbReference>
<dbReference type="GO" id="GO:0032040">
    <property type="term" value="C:small-subunit processome"/>
    <property type="evidence" value="ECO:0007669"/>
    <property type="project" value="TreeGrafter"/>
</dbReference>
<evidence type="ECO:0000313" key="8">
    <source>
        <dbReference type="EMBL" id="KAJ3566450.1"/>
    </source>
</evidence>
<gene>
    <name evidence="8" type="ORF">NPX13_g7126</name>
</gene>
<dbReference type="SUPFAM" id="SSF144232">
    <property type="entry name" value="HIT/MYND zinc finger-like"/>
    <property type="match status" value="1"/>
</dbReference>
<evidence type="ECO:0000256" key="4">
    <source>
        <dbReference type="PROSITE-ProRule" id="PRU00134"/>
    </source>
</evidence>
<dbReference type="InterPro" id="IPR015943">
    <property type="entry name" value="WD40/YVTN_repeat-like_dom_sf"/>
</dbReference>
<feature type="compositionally biased region" description="Acidic residues" evidence="6">
    <location>
        <begin position="583"/>
        <end position="594"/>
    </location>
</feature>
<feature type="region of interest" description="Disordered" evidence="6">
    <location>
        <begin position="1474"/>
        <end position="1529"/>
    </location>
</feature>
<dbReference type="InterPro" id="IPR001680">
    <property type="entry name" value="WD40_rpt"/>
</dbReference>
<dbReference type="Pfam" id="PF14737">
    <property type="entry name" value="DUF4470"/>
    <property type="match status" value="1"/>
</dbReference>
<dbReference type="GO" id="GO:0008270">
    <property type="term" value="F:zinc ion binding"/>
    <property type="evidence" value="ECO:0007669"/>
    <property type="project" value="UniProtKB-KW"/>
</dbReference>
<evidence type="ECO:0000256" key="3">
    <source>
        <dbReference type="ARBA" id="ARBA00022833"/>
    </source>
</evidence>
<feature type="compositionally biased region" description="Low complexity" evidence="6">
    <location>
        <begin position="1492"/>
        <end position="1503"/>
    </location>
</feature>
<dbReference type="PROSITE" id="PS50865">
    <property type="entry name" value="ZF_MYND_2"/>
    <property type="match status" value="1"/>
</dbReference>
<dbReference type="EMBL" id="JANPWZ010001356">
    <property type="protein sequence ID" value="KAJ3566450.1"/>
    <property type="molecule type" value="Genomic_DNA"/>
</dbReference>
<keyword evidence="3" id="KW-0862">Zinc</keyword>
<feature type="domain" description="MYND-type" evidence="7">
    <location>
        <begin position="963"/>
        <end position="1005"/>
    </location>
</feature>
<sequence>MSTSSQEDEEENGKWKLMMKRVPRYTFVETLSKCGSPAISPIGEGELKKSSTPAIAAMRRWSDGTFTFGIGLDGLVWVTEPEQTLQDGKKIPGRLRLFSFGYSSTVTEWDLEKGRPKHQSNGTHGDIWCLGVQPFVVPGKDGDSKAKVYHTGKKLVAGTMDGSLVLYDIDDGELRYDRVLARASSKKMKMVSIAFKNRHTVVVGTSQSCILVYDMRTGATLAKMTLGSDLTSGAKEIIAWCVKCLEGGDIVSGDSTGELRIWDGKTYTQAQRLKAHSSDVLSLVTSADGSIIVTGGMDRRTAVYRQTPGSTMASFEGHGMSVVVSGGPDATPVVMPLQKAGIEEHRTLSSLPQDVPLKSASKSRLIISWWDREVSIWRLPHSLRGLTDQSNGDHDVSKNRKLLARILIKGEANITSASINADGSLLVVSTTSDVKAFHLQPRNGNRWDELKISKVELGERASALGATRTLISPDNRWLCLVQTGGVVSLLRIQHASDSSGKPIVNPRPTRLQRIRRQVPKYSTIGGLGAYDRTITQAAFSPDSQMLAVADLAGYIDTWVLSNSTKRLEQGAENGHGGATSDESSSDSDNDDADVGMEEGIRWRQNPKTPLIPRLHAAPTVLSFSDHIPTGRTTTEEDEIDDYTLLAVTSKPQIVLIHPTLGSLTSWSRRNPISRFPPEFRDIRDLVKGALWSGDRVWLYGNTYLFMIDTTQDLDESASVGLITDSELGRKRKRGPDSGAGNKMNKGAIGPTKVLRHVQGETEELPTDGPVLDPMDEDMESPGTGDNESDESDDENQGELALLRGAQSKSLQESQSSRGPAFWYTFKYRPILGIVPLGDGLEETQNGASTEVALNNTSPKGLEVALVERPLFEVELPEKYFGDGELQRQTSSRHGANRVCILGELLSEDKYLEYAIVYCAFGHVDTINLISPHSFPYTLELDLSATCHNQMSGHNMAPEVILTQQKCANMSFCNNLGKIVCTGCYLTMYCSPACQKMNWSVHKVDCHTRPIIAAFETERRLPAWAPQNLYADLMRKHRRRVSPQDDPPQIGPRTRREFLGDDPRSGHFEMFGSYPAIDILQLGKNEGVQQTDPVDLLFVQPADLRDVIKTILCLPDDISAPINVFLTDHAMPKTVRNLILLLMALSAEDPDATAECAVHFWYGPFIPKWCLPAIRELVGPFLDEFQPTDEGQNEEAEPVNTKQWSFGSASLSAVLTQHMLWQATKRRYMPSALVAPFENHSSPSIWPLGYNPSLFYGNFWPLKQDADPLRGWDLYEVNKNEEIGAARNDIYGKLFYHVRDLFKRFILKLRTAKVTFHVLPFSGYDFADETSQRFDRIETAALADEDLVGVRTIVDTLSPLLKPPSVNPHATMITLHPGIFDKIRSAFPCPECDPDRAERIKAATQLTPEERRLLDHFLPLADPDPVNWIYTAAGWQRRDARWLFRDPAAAWDLYKDIYGFADVADGAKVAMRTTHKYSKTPATTKPGTHGSRPRPSGNSRPSSPDARLRDTATSSGASAGPTRNEISRRL</sequence>
<dbReference type="InterPro" id="IPR027974">
    <property type="entry name" value="DUF4470"/>
</dbReference>
<dbReference type="Pfam" id="PF00400">
    <property type="entry name" value="WD40"/>
    <property type="match status" value="1"/>
</dbReference>
<evidence type="ECO:0000313" key="9">
    <source>
        <dbReference type="Proteomes" id="UP001148614"/>
    </source>
</evidence>
<evidence type="ECO:0000256" key="6">
    <source>
        <dbReference type="SAM" id="MobiDB-lite"/>
    </source>
</evidence>
<accession>A0A9W8TL30</accession>
<feature type="region of interest" description="Disordered" evidence="6">
    <location>
        <begin position="726"/>
        <end position="796"/>
    </location>
</feature>
<protein>
    <recommendedName>
        <fullName evidence="7">MYND-type domain-containing protein</fullName>
    </recommendedName>
</protein>
<dbReference type="PANTHER" id="PTHR44163">
    <property type="entry name" value="U3 SMALL NUCLEOLAR RNA-ASSOCIATED PROTEIN 4 HOMOLOG"/>
    <property type="match status" value="1"/>
</dbReference>
<evidence type="ECO:0000256" key="5">
    <source>
        <dbReference type="PROSITE-ProRule" id="PRU00221"/>
    </source>
</evidence>
<evidence type="ECO:0000259" key="7">
    <source>
        <dbReference type="PROSITE" id="PS50865"/>
    </source>
</evidence>
<dbReference type="InterPro" id="IPR011047">
    <property type="entry name" value="Quinoprotein_ADH-like_sf"/>
</dbReference>
<dbReference type="GO" id="GO:0030686">
    <property type="term" value="C:90S preribosome"/>
    <property type="evidence" value="ECO:0007669"/>
    <property type="project" value="InterPro"/>
</dbReference>
<comment type="caution">
    <text evidence="8">The sequence shown here is derived from an EMBL/GenBank/DDBJ whole genome shotgun (WGS) entry which is preliminary data.</text>
</comment>
<dbReference type="GO" id="GO:0000462">
    <property type="term" value="P:maturation of SSU-rRNA from tricistronic rRNA transcript (SSU-rRNA, 5.8S rRNA, LSU-rRNA)"/>
    <property type="evidence" value="ECO:0007669"/>
    <property type="project" value="InterPro"/>
</dbReference>
<dbReference type="GO" id="GO:0003723">
    <property type="term" value="F:RNA binding"/>
    <property type="evidence" value="ECO:0007669"/>
    <property type="project" value="TreeGrafter"/>
</dbReference>
<keyword evidence="9" id="KW-1185">Reference proteome</keyword>
<dbReference type="Pfam" id="PF01753">
    <property type="entry name" value="zf-MYND"/>
    <property type="match status" value="1"/>
</dbReference>
<keyword evidence="2 4" id="KW-0863">Zinc-finger</keyword>
<keyword evidence="5" id="KW-0853">WD repeat</keyword>
<proteinExistence type="predicted"/>
<reference evidence="8" key="1">
    <citation type="submission" date="2022-07" db="EMBL/GenBank/DDBJ databases">
        <title>Genome Sequence of Xylaria arbuscula.</title>
        <authorList>
            <person name="Buettner E."/>
        </authorList>
    </citation>
    <scope>NUCLEOTIDE SEQUENCE</scope>
    <source>
        <strain evidence="8">VT107</strain>
    </source>
</reference>
<evidence type="ECO:0000256" key="1">
    <source>
        <dbReference type="ARBA" id="ARBA00022723"/>
    </source>
</evidence>
<dbReference type="PROSITE" id="PS50082">
    <property type="entry name" value="WD_REPEATS_2"/>
    <property type="match status" value="1"/>
</dbReference>
<dbReference type="Gene3D" id="6.10.140.2220">
    <property type="match status" value="1"/>
</dbReference>
<dbReference type="SMART" id="SM00320">
    <property type="entry name" value="WD40"/>
    <property type="match status" value="5"/>
</dbReference>
<evidence type="ECO:0000256" key="2">
    <source>
        <dbReference type="ARBA" id="ARBA00022771"/>
    </source>
</evidence>
<organism evidence="8 9">
    <name type="scientific">Xylaria arbuscula</name>
    <dbReference type="NCBI Taxonomy" id="114810"/>
    <lineage>
        <taxon>Eukaryota</taxon>
        <taxon>Fungi</taxon>
        <taxon>Dikarya</taxon>
        <taxon>Ascomycota</taxon>
        <taxon>Pezizomycotina</taxon>
        <taxon>Sordariomycetes</taxon>
        <taxon>Xylariomycetidae</taxon>
        <taxon>Xylariales</taxon>
        <taxon>Xylariaceae</taxon>
        <taxon>Xylaria</taxon>
    </lineage>
</organism>
<keyword evidence="1" id="KW-0479">Metal-binding</keyword>
<name>A0A9W8TL30_9PEZI</name>
<dbReference type="VEuPathDB" id="FungiDB:F4678DRAFT_413968"/>
<dbReference type="InterPro" id="IPR002893">
    <property type="entry name" value="Znf_MYND"/>
</dbReference>
<feature type="repeat" description="WD" evidence="5">
    <location>
        <begin position="273"/>
        <end position="314"/>
    </location>
</feature>
<dbReference type="Proteomes" id="UP001148614">
    <property type="component" value="Unassembled WGS sequence"/>
</dbReference>
<dbReference type="VEuPathDB" id="FungiDB:F4678DRAFT_468818"/>
<dbReference type="Gene3D" id="2.130.10.10">
    <property type="entry name" value="YVTN repeat-like/Quinoprotein amine dehydrogenase"/>
    <property type="match status" value="2"/>
</dbReference>
<dbReference type="PANTHER" id="PTHR44163:SF1">
    <property type="entry name" value="U3 SMALL NUCLEOLAR RNA-ASSOCIATED PROTEIN 4 HOMOLOG"/>
    <property type="match status" value="1"/>
</dbReference>